<evidence type="ECO:0000313" key="2">
    <source>
        <dbReference type="EMBL" id="QHS01593.1"/>
    </source>
</evidence>
<dbReference type="Pfam" id="PF14216">
    <property type="entry name" value="DUF4326"/>
    <property type="match status" value="1"/>
</dbReference>
<sequence>MKRACRVVNKYQSDFDVNIHRGTFWGNYVGKDAGSREAAILAFKQDFYNKLRNGEITRAHLEPLRGMRLGCTCKPKPCHGDIIAEVVNKLFKDTFSLEDL</sequence>
<accession>A0A6B9Y0U8</accession>
<proteinExistence type="predicted"/>
<gene>
    <name evidence="2" type="ORF">CPT_CIP9_057</name>
</gene>
<keyword evidence="3" id="KW-1185">Reference proteome</keyword>
<protein>
    <recommendedName>
        <fullName evidence="1">DUF4326 domain-containing protein</fullName>
    </recommendedName>
</protein>
<dbReference type="EMBL" id="MN882610">
    <property type="protein sequence ID" value="QHS01593.1"/>
    <property type="molecule type" value="Genomic_DNA"/>
</dbReference>
<name>A0A6B9Y0U8_9CAUD</name>
<evidence type="ECO:0000313" key="3">
    <source>
        <dbReference type="Proteomes" id="UP000465071"/>
    </source>
</evidence>
<dbReference type="InterPro" id="IPR025475">
    <property type="entry name" value="DUF4326"/>
</dbReference>
<evidence type="ECO:0000259" key="1">
    <source>
        <dbReference type="Pfam" id="PF14216"/>
    </source>
</evidence>
<feature type="domain" description="DUF4326" evidence="1">
    <location>
        <begin position="6"/>
        <end position="85"/>
    </location>
</feature>
<organism evidence="2 3">
    <name type="scientific">Enterobacter phage vB_EclM_CIP9</name>
    <dbReference type="NCBI Taxonomy" id="2696340"/>
    <lineage>
        <taxon>Viruses</taxon>
        <taxon>Duplodnaviria</taxon>
        <taxon>Heunggongvirae</taxon>
        <taxon>Uroviricota</taxon>
        <taxon>Caudoviricetes</taxon>
        <taxon>Pantevenvirales</taxon>
        <taxon>Straboviridae</taxon>
        <taxon>Tevenvirinae</taxon>
        <taxon>Kanagawavirus</taxon>
        <taxon>Kanagawavirus cipnine</taxon>
    </lineage>
</organism>
<reference evidence="3" key="1">
    <citation type="submission" date="2019-12" db="EMBL/GenBank/DDBJ databases">
        <authorList>
            <person name="Wang K."/>
            <person name="Tamayo M.G."/>
            <person name="Penner T.V."/>
            <person name="Cook B.W.M."/>
            <person name="Court D.A."/>
            <person name="Theriault S.S."/>
        </authorList>
    </citation>
    <scope>NUCLEOTIDE SEQUENCE [LARGE SCALE GENOMIC DNA]</scope>
</reference>
<dbReference type="Proteomes" id="UP000465071">
    <property type="component" value="Segment"/>
</dbReference>